<organism evidence="1">
    <name type="scientific">bioreactor metagenome</name>
    <dbReference type="NCBI Taxonomy" id="1076179"/>
    <lineage>
        <taxon>unclassified sequences</taxon>
        <taxon>metagenomes</taxon>
        <taxon>ecological metagenomes</taxon>
    </lineage>
</organism>
<sequence>MLKEELVNVNGYMKNINNEYNNLTHQFNKIEIKLLISDDELLKEGGN</sequence>
<comment type="caution">
    <text evidence="1">The sequence shown here is derived from an EMBL/GenBank/DDBJ whole genome shotgun (WGS) entry which is preliminary data.</text>
</comment>
<protein>
    <submittedName>
        <fullName evidence="1">Uncharacterized protein</fullName>
    </submittedName>
</protein>
<name>A0A645J430_9ZZZZ</name>
<dbReference type="AlphaFoldDB" id="A0A645J430"/>
<dbReference type="EMBL" id="VSSQ01122288">
    <property type="protein sequence ID" value="MPN54243.1"/>
    <property type="molecule type" value="Genomic_DNA"/>
</dbReference>
<accession>A0A645J430</accession>
<gene>
    <name evidence="1" type="ORF">SDC9_201913</name>
</gene>
<evidence type="ECO:0000313" key="1">
    <source>
        <dbReference type="EMBL" id="MPN54243.1"/>
    </source>
</evidence>
<reference evidence="1" key="1">
    <citation type="submission" date="2019-08" db="EMBL/GenBank/DDBJ databases">
        <authorList>
            <person name="Kucharzyk K."/>
            <person name="Murdoch R.W."/>
            <person name="Higgins S."/>
            <person name="Loffler F."/>
        </authorList>
    </citation>
    <scope>NUCLEOTIDE SEQUENCE</scope>
</reference>
<proteinExistence type="predicted"/>